<proteinExistence type="predicted"/>
<dbReference type="Proteomes" id="UP001166304">
    <property type="component" value="Unassembled WGS sequence"/>
</dbReference>
<dbReference type="InterPro" id="IPR011989">
    <property type="entry name" value="ARM-like"/>
</dbReference>
<organism evidence="2 3">
    <name type="scientific">Haloarcula salina</name>
    <dbReference type="NCBI Taxonomy" id="1429914"/>
    <lineage>
        <taxon>Archaea</taxon>
        <taxon>Methanobacteriati</taxon>
        <taxon>Methanobacteriota</taxon>
        <taxon>Stenosarchaea group</taxon>
        <taxon>Halobacteria</taxon>
        <taxon>Halobacteriales</taxon>
        <taxon>Haloarculaceae</taxon>
        <taxon>Haloarcula</taxon>
    </lineage>
</organism>
<evidence type="ECO:0000313" key="3">
    <source>
        <dbReference type="Proteomes" id="UP001166304"/>
    </source>
</evidence>
<protein>
    <submittedName>
        <fullName evidence="2">HEAT repeat domain-containing protein</fullName>
    </submittedName>
</protein>
<dbReference type="InterPro" id="IPR016024">
    <property type="entry name" value="ARM-type_fold"/>
</dbReference>
<keyword evidence="3" id="KW-1185">Reference proteome</keyword>
<dbReference type="EMBL" id="JAHQXE010000006">
    <property type="protein sequence ID" value="MBV0903551.1"/>
    <property type="molecule type" value="Genomic_DNA"/>
</dbReference>
<gene>
    <name evidence="2" type="ORF">KTS37_17345</name>
</gene>
<sequence>MEDTDDPTVADRLVELLERGDHEAAAERVTDLETAATDERKAALRSLRTLADSTPEAVAPLVEPLTASLTDEERAVRLSTAKLFVAVAERAPDAVVPAVSALASRLGDDEEFYYVRARAAEALGYVAVERSAEVASPEVLADLRVGLALDEPEVREKLAKALECVALGDPARLRHRVSDLAQHLTDDRELVRYHLTTALVAVGCEHPDRLRDARDEISERLDDESASVRGRAAEALGLAARADSAETVAVDSLPDPDDADPFVAERVRFAARAGADAPVPDGEIATETDADSGPRVGTLASIRETTEEAATAIASGGGEAECRHCGLGLPTDGPPLCPRCGAPR</sequence>
<dbReference type="AlphaFoldDB" id="A0AA41KJ65"/>
<dbReference type="SUPFAM" id="SSF48371">
    <property type="entry name" value="ARM repeat"/>
    <property type="match status" value="1"/>
</dbReference>
<comment type="caution">
    <text evidence="2">The sequence shown here is derived from an EMBL/GenBank/DDBJ whole genome shotgun (WGS) entry which is preliminary data.</text>
</comment>
<reference evidence="2" key="1">
    <citation type="submission" date="2021-06" db="EMBL/GenBank/DDBJ databases">
        <title>New haloarchaea isolates fom saline soil.</title>
        <authorList>
            <person name="Duran-Viseras A."/>
            <person name="Sanchez-Porro C.S."/>
            <person name="Ventosa A."/>
        </authorList>
    </citation>
    <scope>NUCLEOTIDE SEQUENCE</scope>
    <source>
        <strain evidence="2">JCM 18369</strain>
    </source>
</reference>
<dbReference type="Gene3D" id="1.25.10.10">
    <property type="entry name" value="Leucine-rich Repeat Variant"/>
    <property type="match status" value="2"/>
</dbReference>
<name>A0AA41KJ65_9EURY</name>
<evidence type="ECO:0000256" key="1">
    <source>
        <dbReference type="SAM" id="MobiDB-lite"/>
    </source>
</evidence>
<dbReference type="RefSeq" id="WP_162414764.1">
    <property type="nucleotide sequence ID" value="NZ_JAHQXE010000006.1"/>
</dbReference>
<accession>A0AA41KJ65</accession>
<feature type="region of interest" description="Disordered" evidence="1">
    <location>
        <begin position="274"/>
        <end position="295"/>
    </location>
</feature>
<evidence type="ECO:0000313" key="2">
    <source>
        <dbReference type="EMBL" id="MBV0903551.1"/>
    </source>
</evidence>